<dbReference type="AlphaFoldDB" id="A0A3E0IFS7"/>
<accession>A0A3E0IFS7</accession>
<dbReference type="Proteomes" id="UP000597038">
    <property type="component" value="Unassembled WGS sequence"/>
</dbReference>
<reference evidence="1 6" key="2">
    <citation type="submission" date="2020-12" db="EMBL/GenBank/DDBJ databases">
        <title>Genomic analysis of Staphylococcus felis from a cat with skin infection.</title>
        <authorList>
            <person name="Aslantas O."/>
            <person name="Keskin O."/>
            <person name="Buyukaltay K."/>
            <person name="Gullu Yucetepe A."/>
        </authorList>
    </citation>
    <scope>NUCLEOTIDE SEQUENCE [LARGE SCALE GENOMIC DNA]</scope>
    <source>
        <strain evidence="1 6">HARRANVET</strain>
    </source>
</reference>
<proteinExistence type="predicted"/>
<dbReference type="OrthoDB" id="9800945at2"/>
<dbReference type="InterPro" id="IPR046038">
    <property type="entry name" value="DUF5996"/>
</dbReference>
<reference evidence="4 5" key="1">
    <citation type="journal article" date="2018" name="Vet. Microbiol.">
        <title>Characterisation of Staphylococcus felis isolated from cats using whole genome sequencing.</title>
        <authorList>
            <person name="Worthing K."/>
            <person name="Pang S."/>
            <person name="Trott D.J."/>
            <person name="Abraham S."/>
            <person name="Coombs G.W."/>
            <person name="Jordan D."/>
            <person name="McIntyre L."/>
            <person name="Davies M.R."/>
            <person name="Norris J."/>
        </authorList>
    </citation>
    <scope>NUCLEOTIDE SEQUENCE [LARGE SCALE GENOMIC DNA]</scope>
    <source>
        <strain evidence="3 4">F25</strain>
        <strain evidence="2 5">F9</strain>
    </source>
</reference>
<dbReference type="EMBL" id="QKXQ01000319">
    <property type="protein sequence ID" value="REH95064.1"/>
    <property type="molecule type" value="Genomic_DNA"/>
</dbReference>
<dbReference type="EMBL" id="QKYD01000073">
    <property type="protein sequence ID" value="REI23165.1"/>
    <property type="molecule type" value="Genomic_DNA"/>
</dbReference>
<dbReference type="Pfam" id="PF19459">
    <property type="entry name" value="DUF5996"/>
    <property type="match status" value="1"/>
</dbReference>
<evidence type="ECO:0000313" key="5">
    <source>
        <dbReference type="Proteomes" id="UP000256562"/>
    </source>
</evidence>
<evidence type="ECO:0000313" key="1">
    <source>
        <dbReference type="EMBL" id="MBH9580534.1"/>
    </source>
</evidence>
<dbReference type="EMBL" id="JAEDAQ010000004">
    <property type="protein sequence ID" value="MBH9580534.1"/>
    <property type="molecule type" value="Genomic_DNA"/>
</dbReference>
<organism evidence="2 5">
    <name type="scientific">Staphylococcus felis</name>
    <dbReference type="NCBI Taxonomy" id="46127"/>
    <lineage>
        <taxon>Bacteria</taxon>
        <taxon>Bacillati</taxon>
        <taxon>Bacillota</taxon>
        <taxon>Bacilli</taxon>
        <taxon>Bacillales</taxon>
        <taxon>Staphylococcaceae</taxon>
        <taxon>Staphylococcus</taxon>
    </lineage>
</organism>
<evidence type="ECO:0000313" key="4">
    <source>
        <dbReference type="Proteomes" id="UP000256337"/>
    </source>
</evidence>
<protein>
    <submittedName>
        <fullName evidence="2">Uncharacterized protein</fullName>
    </submittedName>
</protein>
<evidence type="ECO:0000313" key="6">
    <source>
        <dbReference type="Proteomes" id="UP000597038"/>
    </source>
</evidence>
<dbReference type="RefSeq" id="WP_115856652.1">
    <property type="nucleotide sequence ID" value="NZ_CAJUZQ010000006.1"/>
</dbReference>
<dbReference type="Proteomes" id="UP000256562">
    <property type="component" value="Unassembled WGS sequence"/>
</dbReference>
<evidence type="ECO:0000313" key="3">
    <source>
        <dbReference type="EMBL" id="REI23165.1"/>
    </source>
</evidence>
<dbReference type="Proteomes" id="UP000256337">
    <property type="component" value="Unassembled WGS sequence"/>
</dbReference>
<name>A0A3E0IFS7_9STAP</name>
<gene>
    <name evidence="3" type="ORF">DOS76_04250</name>
    <name evidence="2" type="ORF">DOS83_06775</name>
    <name evidence="1" type="ORF">I9026_04030</name>
</gene>
<comment type="caution">
    <text evidence="2">The sequence shown here is derived from an EMBL/GenBank/DDBJ whole genome shotgun (WGS) entry which is preliminary data.</text>
</comment>
<sequence length="303" mass="35808">MLKLADWKNEKETLHRISQILGKYKLQSAFQEPQWAHVTLDITPSGFSTGMLFYEEHTYSIHVDLVQHRIVVETEQGSTSTPLENGKTIQHYYNEIHEALAKFNIHVSINTTPQEVEDQTPFDQDTQHHHYNVEISQQALQLMKFATRALAFFVAPFRARKIKPGLFWGTFDISTIINYNTLHEMFKPSQVIEYAAFDEHFIEFGFWFGDDQFEGPTFFVLPYPFVDAEFTFDLPLIEEAYFDTKLTELIYELPEMSEETVKRLNTFFNQGFHIFKEHLSWENCQYYEIPLKMNDNQIQQKPY</sequence>
<keyword evidence="6" id="KW-1185">Reference proteome</keyword>
<evidence type="ECO:0000313" key="2">
    <source>
        <dbReference type="EMBL" id="REH95064.1"/>
    </source>
</evidence>